<dbReference type="EMBL" id="CP003181">
    <property type="protein sequence ID" value="AHJ62753.1"/>
    <property type="molecule type" value="Genomic_DNA"/>
</dbReference>
<dbReference type="PANTHER" id="PTHR43777:SF1">
    <property type="entry name" value="MOLYBDENUM COFACTOR CYTIDYLYLTRANSFERASE"/>
    <property type="match status" value="1"/>
</dbReference>
<dbReference type="KEGG" id="gbc:GbCGDNIH3_0925"/>
<dbReference type="PIRSF" id="PIRSF036626">
    <property type="entry name" value="MPTBd_MobAlike"/>
    <property type="match status" value="1"/>
</dbReference>
<dbReference type="InterPro" id="IPR012184">
    <property type="entry name" value="Bifunc_Mopterin-bd"/>
</dbReference>
<dbReference type="Gene3D" id="3.90.550.10">
    <property type="entry name" value="Spore Coat Polysaccharide Biosynthesis Protein SpsA, Chain A"/>
    <property type="match status" value="1"/>
</dbReference>
<organism evidence="3 4">
    <name type="scientific">Granulibacter bethesdensis</name>
    <dbReference type="NCBI Taxonomy" id="364410"/>
    <lineage>
        <taxon>Bacteria</taxon>
        <taxon>Pseudomonadati</taxon>
        <taxon>Pseudomonadota</taxon>
        <taxon>Alphaproteobacteria</taxon>
        <taxon>Acetobacterales</taxon>
        <taxon>Acetobacteraceae</taxon>
        <taxon>Granulibacter</taxon>
    </lineage>
</organism>
<dbReference type="AlphaFoldDB" id="A0AAN0VFH9"/>
<dbReference type="InterPro" id="IPR036425">
    <property type="entry name" value="MoaB/Mog-like_dom_sf"/>
</dbReference>
<evidence type="ECO:0000313" key="3">
    <source>
        <dbReference type="EMBL" id="AHJ62753.1"/>
    </source>
</evidence>
<dbReference type="Gene3D" id="3.40.980.10">
    <property type="entry name" value="MoaB/Mog-like domain"/>
    <property type="match status" value="1"/>
</dbReference>
<dbReference type="GO" id="GO:0016779">
    <property type="term" value="F:nucleotidyltransferase activity"/>
    <property type="evidence" value="ECO:0007669"/>
    <property type="project" value="UniProtKB-ARBA"/>
</dbReference>
<dbReference type="CDD" id="cd03522">
    <property type="entry name" value="MoeA_like"/>
    <property type="match status" value="1"/>
</dbReference>
<dbReference type="SUPFAM" id="SSF53218">
    <property type="entry name" value="Molybdenum cofactor biosynthesis proteins"/>
    <property type="match status" value="1"/>
</dbReference>
<dbReference type="InterPro" id="IPR029044">
    <property type="entry name" value="Nucleotide-diphossugar_trans"/>
</dbReference>
<protein>
    <submittedName>
        <fullName evidence="3">Molybdopterin biosynthesis family protein</fullName>
    </submittedName>
</protein>
<dbReference type="RefSeq" id="WP_025286421.1">
    <property type="nucleotide sequence ID" value="NZ_CP003181.2"/>
</dbReference>
<gene>
    <name evidence="3" type="ORF">GbCGDNIH3_0925</name>
</gene>
<dbReference type="InterPro" id="IPR025877">
    <property type="entry name" value="MobA-like_NTP_Trfase"/>
</dbReference>
<dbReference type="Proteomes" id="UP000019438">
    <property type="component" value="Chromosome"/>
</dbReference>
<evidence type="ECO:0000256" key="1">
    <source>
        <dbReference type="ARBA" id="ARBA00022842"/>
    </source>
</evidence>
<proteinExistence type="predicted"/>
<reference evidence="4" key="1">
    <citation type="submission" date="2012-06" db="EMBL/GenBank/DDBJ databases">
        <title>Genome analysis of multiple Granulibacter bethesdensis isolates demonstrates substantial genome diversity.</title>
        <authorList>
            <person name="Greenberg D.E."/>
            <person name="Porcella S.F."/>
            <person name="Zarember K."/>
            <person name="Zelazny A.M."/>
            <person name="Bruno D."/>
            <person name="Martens C."/>
            <person name="Barbian K.D."/>
            <person name="Jaske E."/>
            <person name="Holland S.M."/>
        </authorList>
    </citation>
    <scope>NUCLEOTIDE SEQUENCE [LARGE SCALE GENOMIC DNA]</scope>
    <source>
        <strain evidence="4">CGDNIH3</strain>
    </source>
</reference>
<sequence>MKFGRFPPLEATGAVLAHTHRLPDAVLRKGTVLTSDHIALLCRHGVSEIVCARLEVGDIPENEAARRIGILLEGNGLKAGRAATGRVNLRATAYGLIDIEPIVIDRLNRLHPGMTVATVPERHVLRPRDIAATIKIIPFAVPDAALRQAEILLQGRLPLQLHPFRMLRVGLIITTMPGTPQTFYSLVETATRHRIESLGGCLLPPVQVPHEETEIARAVELLTDEAVDVLLVAGASAVVDREDVAPAAVVLAGGEVVHFGMPVDPGNLLCLCRIGSMPVVIMPGCARKRDLNGVDHILRRIFAGLETGPEHIMAMGVGGLVGTTSSIPDLDEMTPEDYHPMQISSAVTPRIAVVILAAGLSRRMGGRHKLLQPGPDGRAMITHVVDQALQSRASEVVVVLGDHAEEIRSALATRDLTIMVAADYAQGLSASLRAGIAAIEETADAVLVCLGDMPFVSHRVMDRLMAAFDPIHAPIVAPVWEGQRGNPVLWGARFYRDLSRLSGDRGAASLLDRWQHRLFRLSMEDGACLIDIDTPDDLVSWTVSAAI</sequence>
<keyword evidence="1" id="KW-0460">Magnesium</keyword>
<dbReference type="Pfam" id="PF12804">
    <property type="entry name" value="NTP_transf_3"/>
    <property type="match status" value="1"/>
</dbReference>
<evidence type="ECO:0000259" key="2">
    <source>
        <dbReference type="Pfam" id="PF12804"/>
    </source>
</evidence>
<name>A0AAN0VFH9_9PROT</name>
<feature type="domain" description="MobA-like NTP transferase" evidence="2">
    <location>
        <begin position="353"/>
        <end position="514"/>
    </location>
</feature>
<dbReference type="SUPFAM" id="SSF53448">
    <property type="entry name" value="Nucleotide-diphospho-sugar transferases"/>
    <property type="match status" value="1"/>
</dbReference>
<accession>A0AAN0VFH9</accession>
<evidence type="ECO:0000313" key="4">
    <source>
        <dbReference type="Proteomes" id="UP000019438"/>
    </source>
</evidence>
<dbReference type="PANTHER" id="PTHR43777">
    <property type="entry name" value="MOLYBDENUM COFACTOR CYTIDYLYLTRANSFERASE"/>
    <property type="match status" value="1"/>
</dbReference>
<dbReference type="CDD" id="cd04182">
    <property type="entry name" value="GT_2_like_f"/>
    <property type="match status" value="1"/>
</dbReference>